<dbReference type="HOGENOM" id="CLU_103816_0_0_11"/>
<dbReference type="RefSeq" id="WP_013769612.1">
    <property type="nucleotide sequence ID" value="NC_015514.1"/>
</dbReference>
<dbReference type="AlphaFoldDB" id="F4H7M6"/>
<protein>
    <submittedName>
        <fullName evidence="1">p-loop ATPase protein family</fullName>
    </submittedName>
</protein>
<dbReference type="STRING" id="590998.Celf_0442"/>
<evidence type="ECO:0000313" key="1">
    <source>
        <dbReference type="EMBL" id="AEE44583.1"/>
    </source>
</evidence>
<dbReference type="EMBL" id="CP002666">
    <property type="protein sequence ID" value="AEE44583.1"/>
    <property type="molecule type" value="Genomic_DNA"/>
</dbReference>
<accession>F4H7M6</accession>
<organism evidence="1 2">
    <name type="scientific">Cellulomonas fimi (strain ATCC 484 / DSM 20113 / JCM 1341 / CCUG 24087 / LMG 16345 / NBRC 15513 / NCIMB 8980 / NCTC 7547 / NRS-133)</name>
    <dbReference type="NCBI Taxonomy" id="590998"/>
    <lineage>
        <taxon>Bacteria</taxon>
        <taxon>Bacillati</taxon>
        <taxon>Actinomycetota</taxon>
        <taxon>Actinomycetes</taxon>
        <taxon>Micrococcales</taxon>
        <taxon>Cellulomonadaceae</taxon>
        <taxon>Cellulomonas</taxon>
    </lineage>
</organism>
<dbReference type="eggNOG" id="COG0003">
    <property type="taxonomic scope" value="Bacteria"/>
</dbReference>
<dbReference type="Proteomes" id="UP000008460">
    <property type="component" value="Chromosome"/>
</dbReference>
<dbReference type="InterPro" id="IPR027417">
    <property type="entry name" value="P-loop_NTPase"/>
</dbReference>
<proteinExistence type="predicted"/>
<dbReference type="KEGG" id="cfi:Celf_0442"/>
<keyword evidence="2" id="KW-1185">Reference proteome</keyword>
<dbReference type="Gene3D" id="3.40.50.300">
    <property type="entry name" value="P-loop containing nucleotide triphosphate hydrolases"/>
    <property type="match status" value="1"/>
</dbReference>
<evidence type="ECO:0000313" key="2">
    <source>
        <dbReference type="Proteomes" id="UP000008460"/>
    </source>
</evidence>
<name>F4H7M6_CELFA</name>
<dbReference type="SUPFAM" id="SSF52540">
    <property type="entry name" value="P-loop containing nucleoside triphosphate hydrolases"/>
    <property type="match status" value="1"/>
</dbReference>
<reference evidence="1 2" key="1">
    <citation type="submission" date="2011-04" db="EMBL/GenBank/DDBJ databases">
        <title>Complete sequence of Cellulomonas fimi ATCC 484.</title>
        <authorList>
            <consortium name="US DOE Joint Genome Institute"/>
            <person name="Lucas S."/>
            <person name="Han J."/>
            <person name="Lapidus A."/>
            <person name="Cheng J.-F."/>
            <person name="Goodwin L."/>
            <person name="Pitluck S."/>
            <person name="Peters L."/>
            <person name="Chertkov O."/>
            <person name="Detter J.C."/>
            <person name="Han C."/>
            <person name="Tapia R."/>
            <person name="Land M."/>
            <person name="Hauser L."/>
            <person name="Kyrpides N."/>
            <person name="Ivanova N."/>
            <person name="Ovchinnikova G."/>
            <person name="Pagani I."/>
            <person name="Mead D."/>
            <person name="Brumm P."/>
            <person name="Woyke T."/>
        </authorList>
    </citation>
    <scope>NUCLEOTIDE SEQUENCE [LARGE SCALE GENOMIC DNA]</scope>
    <source>
        <strain evidence="2">ATCC 484 / DSM 20113 / JCM 1341 / NBRC 15513 / NCIMB 8980 / NCTC 7547</strain>
    </source>
</reference>
<gene>
    <name evidence="1" type="ordered locus">Celf_0442</name>
</gene>
<sequence>MPTVSGSHLVVIGGRSGVGKSSAAFALHDLLRQRDVQHAVIEGDALDLAHPAPWEHRLAERNLAAVWANYRSLGYRRLVYTNTVAVLHTTSIAAAMGDEPRVTAVLLSASDVTTCARLACRERGESLARHLERSAQAAELLEEKAPPEVHRLATDGLLPVEVAQRILPLLDWLRA</sequence>